<dbReference type="PANTHER" id="PTHR30329:SF21">
    <property type="entry name" value="LIPOPROTEIN YIAD-RELATED"/>
    <property type="match status" value="1"/>
</dbReference>
<organism evidence="11 12">
    <name type="scientific">Aureimonas populi</name>
    <dbReference type="NCBI Taxonomy" id="1701758"/>
    <lineage>
        <taxon>Bacteria</taxon>
        <taxon>Pseudomonadati</taxon>
        <taxon>Pseudomonadota</taxon>
        <taxon>Alphaproteobacteria</taxon>
        <taxon>Hyphomicrobiales</taxon>
        <taxon>Aurantimonadaceae</taxon>
        <taxon>Aureimonas</taxon>
    </lineage>
</organism>
<evidence type="ECO:0000256" key="3">
    <source>
        <dbReference type="ARBA" id="ARBA00022475"/>
    </source>
</evidence>
<keyword evidence="12" id="KW-1185">Reference proteome</keyword>
<evidence type="ECO:0000256" key="6">
    <source>
        <dbReference type="ARBA" id="ARBA00023136"/>
    </source>
</evidence>
<keyword evidence="11" id="KW-0969">Cilium</keyword>
<accession>A0ABW5CHD6</accession>
<dbReference type="InterPro" id="IPR006665">
    <property type="entry name" value="OmpA-like"/>
</dbReference>
<feature type="region of interest" description="Disordered" evidence="8">
    <location>
        <begin position="140"/>
        <end position="195"/>
    </location>
</feature>
<protein>
    <submittedName>
        <fullName evidence="11">Flagellar motor protein MotB</fullName>
    </submittedName>
</protein>
<dbReference type="PROSITE" id="PS51123">
    <property type="entry name" value="OMPA_2"/>
    <property type="match status" value="1"/>
</dbReference>
<dbReference type="Pfam" id="PF00691">
    <property type="entry name" value="OmpA"/>
    <property type="match status" value="1"/>
</dbReference>
<evidence type="ECO:0000313" key="12">
    <source>
        <dbReference type="Proteomes" id="UP001597371"/>
    </source>
</evidence>
<comment type="subcellular location">
    <subcellularLocation>
        <location evidence="1">Cell membrane</location>
        <topology evidence="1">Single-pass membrane protein</topology>
    </subcellularLocation>
</comment>
<evidence type="ECO:0000256" key="8">
    <source>
        <dbReference type="SAM" id="MobiDB-lite"/>
    </source>
</evidence>
<dbReference type="RefSeq" id="WP_245195449.1">
    <property type="nucleotide sequence ID" value="NZ_CP072611.1"/>
</dbReference>
<evidence type="ECO:0000259" key="10">
    <source>
        <dbReference type="PROSITE" id="PS51123"/>
    </source>
</evidence>
<keyword evidence="3" id="KW-1003">Cell membrane</keyword>
<dbReference type="CDD" id="cd07185">
    <property type="entry name" value="OmpA_C-like"/>
    <property type="match status" value="1"/>
</dbReference>
<keyword evidence="5 9" id="KW-1133">Transmembrane helix</keyword>
<evidence type="ECO:0000256" key="7">
    <source>
        <dbReference type="PROSITE-ProRule" id="PRU00473"/>
    </source>
</evidence>
<feature type="domain" description="OmpA-like" evidence="10">
    <location>
        <begin position="264"/>
        <end position="382"/>
    </location>
</feature>
<evidence type="ECO:0000256" key="4">
    <source>
        <dbReference type="ARBA" id="ARBA00022692"/>
    </source>
</evidence>
<gene>
    <name evidence="11" type="ORF">ACFSKQ_02620</name>
</gene>
<dbReference type="InterPro" id="IPR025713">
    <property type="entry name" value="MotB-like_N_dom"/>
</dbReference>
<feature type="transmembrane region" description="Helical" evidence="9">
    <location>
        <begin position="35"/>
        <end position="54"/>
    </location>
</feature>
<proteinExistence type="inferred from homology"/>
<dbReference type="PANTHER" id="PTHR30329">
    <property type="entry name" value="STATOR ELEMENT OF FLAGELLAR MOTOR COMPLEX"/>
    <property type="match status" value="1"/>
</dbReference>
<dbReference type="EMBL" id="JBHUIJ010000002">
    <property type="protein sequence ID" value="MFD2236356.1"/>
    <property type="molecule type" value="Genomic_DNA"/>
</dbReference>
<evidence type="ECO:0000256" key="1">
    <source>
        <dbReference type="ARBA" id="ARBA00004162"/>
    </source>
</evidence>
<dbReference type="InterPro" id="IPR050330">
    <property type="entry name" value="Bact_OuterMem_StrucFunc"/>
</dbReference>
<evidence type="ECO:0000256" key="5">
    <source>
        <dbReference type="ARBA" id="ARBA00022989"/>
    </source>
</evidence>
<feature type="region of interest" description="Disordered" evidence="8">
    <location>
        <begin position="73"/>
        <end position="123"/>
    </location>
</feature>
<dbReference type="Gene3D" id="3.30.1330.60">
    <property type="entry name" value="OmpA-like domain"/>
    <property type="match status" value="1"/>
</dbReference>
<comment type="caution">
    <text evidence="11">The sequence shown here is derived from an EMBL/GenBank/DDBJ whole genome shotgun (WGS) entry which is preliminary data.</text>
</comment>
<keyword evidence="11" id="KW-0282">Flagellum</keyword>
<evidence type="ECO:0000256" key="9">
    <source>
        <dbReference type="SAM" id="Phobius"/>
    </source>
</evidence>
<reference evidence="12" key="1">
    <citation type="journal article" date="2019" name="Int. J. Syst. Evol. Microbiol.">
        <title>The Global Catalogue of Microorganisms (GCM) 10K type strain sequencing project: providing services to taxonomists for standard genome sequencing and annotation.</title>
        <authorList>
            <consortium name="The Broad Institute Genomics Platform"/>
            <consortium name="The Broad Institute Genome Sequencing Center for Infectious Disease"/>
            <person name="Wu L."/>
            <person name="Ma J."/>
        </authorList>
    </citation>
    <scope>NUCLEOTIDE SEQUENCE [LARGE SCALE GENOMIC DNA]</scope>
    <source>
        <strain evidence="12">ZS-35-S2</strain>
    </source>
</reference>
<dbReference type="Pfam" id="PF13677">
    <property type="entry name" value="MotB_plug"/>
    <property type="match status" value="1"/>
</dbReference>
<name>A0ABW5CHD6_9HYPH</name>
<evidence type="ECO:0000256" key="2">
    <source>
        <dbReference type="ARBA" id="ARBA00008914"/>
    </source>
</evidence>
<sequence length="383" mass="40754">MSAQDGAAISRHGDIIIVRRRHEEEEAHHGGVWKIAFADFMTALMAFFLVMWLVNASDESTRRQVAQYFNPIKLNASTPPTPGLDTGETTPASQEPLPLSGETEAPGASDGKPVGGTETGGEDQAIFRDPYAVLAEIVAEGGGPGTQTGRNEPVPDGTGLPGLNGGDAYRDPFDPTSWQLQPNAEGRAEAEREAQSQFATLVVEPTPAVATAAEAEAPEAVVEEPAEAPAPAGSEADRLEQQLRMTTTPGTAAGVEVSEGEGGITISLADSLTSGMFEIGSARPNAATISLMEEIARVLSEREGTVIIRGHTDARPYRGEEFDNWRLSTARAHMAYYMLLRGGLDEARVSAIEGFADRRLKNPAEPDAAENRRIEILLQEPAA</sequence>
<keyword evidence="11" id="KW-0966">Cell projection</keyword>
<keyword evidence="6 7" id="KW-0472">Membrane</keyword>
<keyword evidence="4 9" id="KW-0812">Transmembrane</keyword>
<dbReference type="SUPFAM" id="SSF103088">
    <property type="entry name" value="OmpA-like"/>
    <property type="match status" value="1"/>
</dbReference>
<comment type="similarity">
    <text evidence="2">Belongs to the MotB family.</text>
</comment>
<evidence type="ECO:0000313" key="11">
    <source>
        <dbReference type="EMBL" id="MFD2236356.1"/>
    </source>
</evidence>
<dbReference type="InterPro" id="IPR036737">
    <property type="entry name" value="OmpA-like_sf"/>
</dbReference>
<dbReference type="Proteomes" id="UP001597371">
    <property type="component" value="Unassembled WGS sequence"/>
</dbReference>
<feature type="region of interest" description="Disordered" evidence="8">
    <location>
        <begin position="216"/>
        <end position="235"/>
    </location>
</feature>